<dbReference type="Proteomes" id="UP000182227">
    <property type="component" value="Unassembled WGS sequence"/>
</dbReference>
<sequence>MTGVGKAQVWITLDRDVLAAADVDAQAAGLNRSELVEQALRHEHLRITLEGYAATTVRELHIDDYAHRIYRINRASDL</sequence>
<evidence type="ECO:0000313" key="3">
    <source>
        <dbReference type="Proteomes" id="UP000182227"/>
    </source>
</evidence>
<reference evidence="2 3" key="1">
    <citation type="submission" date="2015-03" db="EMBL/GenBank/DDBJ databases">
        <authorList>
            <person name="Murphy D."/>
        </authorList>
    </citation>
    <scope>NUCLEOTIDE SEQUENCE [LARGE SCALE GENOMIC DNA]</scope>
    <source>
        <strain evidence="2 3">D16</strain>
    </source>
</reference>
<dbReference type="AlphaFoldDB" id="A0A0U1E113"/>
<dbReference type="GO" id="GO:0006355">
    <property type="term" value="P:regulation of DNA-templated transcription"/>
    <property type="evidence" value="ECO:0007669"/>
    <property type="project" value="InterPro"/>
</dbReference>
<evidence type="ECO:0000259" key="1">
    <source>
        <dbReference type="Pfam" id="PF01402"/>
    </source>
</evidence>
<gene>
    <name evidence="2" type="ORF">BN970_06944</name>
</gene>
<dbReference type="GeneID" id="44299116"/>
<protein>
    <submittedName>
        <fullName evidence="2">CopG/DNA-binding domain-containing protein</fullName>
    </submittedName>
</protein>
<keyword evidence="2" id="KW-0238">DNA-binding</keyword>
<dbReference type="GO" id="GO:0003677">
    <property type="term" value="F:DNA binding"/>
    <property type="evidence" value="ECO:0007669"/>
    <property type="project" value="UniProtKB-KW"/>
</dbReference>
<evidence type="ECO:0000313" key="2">
    <source>
        <dbReference type="EMBL" id="CQD25146.1"/>
    </source>
</evidence>
<dbReference type="RefSeq" id="WP_019344578.1">
    <property type="nucleotide sequence ID" value="NZ_AGSZ01000169.1"/>
</dbReference>
<accession>A0A0U1E113</accession>
<dbReference type="Pfam" id="PF01402">
    <property type="entry name" value="RHH_1"/>
    <property type="match status" value="1"/>
</dbReference>
<dbReference type="EMBL" id="CTEF01000009">
    <property type="protein sequence ID" value="CQD25146.1"/>
    <property type="molecule type" value="Genomic_DNA"/>
</dbReference>
<proteinExistence type="predicted"/>
<organism evidence="2 3">
    <name type="scientific">Mycolicibacterium conceptionense</name>
    <dbReference type="NCBI Taxonomy" id="451644"/>
    <lineage>
        <taxon>Bacteria</taxon>
        <taxon>Bacillati</taxon>
        <taxon>Actinomycetota</taxon>
        <taxon>Actinomycetes</taxon>
        <taxon>Mycobacteriales</taxon>
        <taxon>Mycobacteriaceae</taxon>
        <taxon>Mycolicibacterium</taxon>
    </lineage>
</organism>
<name>A0A0U1E113_9MYCO</name>
<feature type="domain" description="Ribbon-helix-helix protein CopG" evidence="1">
    <location>
        <begin position="11"/>
        <end position="45"/>
    </location>
</feature>
<dbReference type="InterPro" id="IPR002145">
    <property type="entry name" value="CopG"/>
</dbReference>